<evidence type="ECO:0000313" key="1">
    <source>
        <dbReference type="EMBL" id="KER25973.1"/>
    </source>
</evidence>
<dbReference type="RefSeq" id="XP_009170258.1">
    <property type="nucleotide sequence ID" value="XM_009171994.1"/>
</dbReference>
<organism evidence="1 2">
    <name type="scientific">Opisthorchis viverrini</name>
    <name type="common">Southeast Asian liver fluke</name>
    <dbReference type="NCBI Taxonomy" id="6198"/>
    <lineage>
        <taxon>Eukaryota</taxon>
        <taxon>Metazoa</taxon>
        <taxon>Spiralia</taxon>
        <taxon>Lophotrochozoa</taxon>
        <taxon>Platyhelminthes</taxon>
        <taxon>Trematoda</taxon>
        <taxon>Digenea</taxon>
        <taxon>Opisthorchiida</taxon>
        <taxon>Opisthorchiata</taxon>
        <taxon>Opisthorchiidae</taxon>
        <taxon>Opisthorchis</taxon>
    </lineage>
</organism>
<dbReference type="EMBL" id="KL596760">
    <property type="protein sequence ID" value="KER25973.1"/>
    <property type="molecule type" value="Genomic_DNA"/>
</dbReference>
<accession>A0A074ZFK7</accession>
<dbReference type="GeneID" id="20320848"/>
<sequence>MLLHEYIPDAKRRSGYGVPGKRHFRRRLSSRGGTCARWASFTSHQNQSTLPKDCWERPIAEPKIIHISGVIVENDGSKIHTRFRRPLGRMEDSEAQLS</sequence>
<dbReference type="Proteomes" id="UP000054324">
    <property type="component" value="Unassembled WGS sequence"/>
</dbReference>
<dbReference type="KEGG" id="ovi:T265_06669"/>
<name>A0A074ZFK7_OPIVI</name>
<dbReference type="AlphaFoldDB" id="A0A074ZFK7"/>
<evidence type="ECO:0000313" key="2">
    <source>
        <dbReference type="Proteomes" id="UP000054324"/>
    </source>
</evidence>
<keyword evidence="2" id="KW-1185">Reference proteome</keyword>
<reference evidence="1 2" key="1">
    <citation type="submission" date="2013-11" db="EMBL/GenBank/DDBJ databases">
        <title>Opisthorchis viverrini - life in the bile duct.</title>
        <authorList>
            <person name="Young N.D."/>
            <person name="Nagarajan N."/>
            <person name="Lin S.J."/>
            <person name="Korhonen P.K."/>
            <person name="Jex A.R."/>
            <person name="Hall R.S."/>
            <person name="Safavi-Hemami H."/>
            <person name="Kaewkong W."/>
            <person name="Bertrand D."/>
            <person name="Gao S."/>
            <person name="Seet Q."/>
            <person name="Wongkham S."/>
            <person name="Teh B.T."/>
            <person name="Wongkham C."/>
            <person name="Intapan P.M."/>
            <person name="Maleewong W."/>
            <person name="Yang X."/>
            <person name="Hu M."/>
            <person name="Wang Z."/>
            <person name="Hofmann A."/>
            <person name="Sternberg P.W."/>
            <person name="Tan P."/>
            <person name="Wang J."/>
            <person name="Gasser R.B."/>
        </authorList>
    </citation>
    <scope>NUCLEOTIDE SEQUENCE [LARGE SCALE GENOMIC DNA]</scope>
</reference>
<gene>
    <name evidence="1" type="ORF">T265_06669</name>
</gene>
<dbReference type="CTD" id="20320848"/>
<protein>
    <submittedName>
        <fullName evidence="1">Uncharacterized protein</fullName>
    </submittedName>
</protein>
<proteinExistence type="predicted"/>